<feature type="non-terminal residue" evidence="3">
    <location>
        <position position="1"/>
    </location>
</feature>
<dbReference type="InterPro" id="IPR001753">
    <property type="entry name" value="Enoyl-CoA_hydra/iso"/>
</dbReference>
<protein>
    <recommendedName>
        <fullName evidence="4">Enoyl-CoA hydratase</fullName>
    </recommendedName>
</protein>
<name>X1UV49_9ZZZZ</name>
<dbReference type="Pfam" id="PF00378">
    <property type="entry name" value="ECH_1"/>
    <property type="match status" value="1"/>
</dbReference>
<dbReference type="Gene3D" id="1.10.12.10">
    <property type="entry name" value="Lyase 2-enoyl-coa Hydratase, Chain A, domain 2"/>
    <property type="match status" value="1"/>
</dbReference>
<dbReference type="CDD" id="cd06558">
    <property type="entry name" value="crotonase-like"/>
    <property type="match status" value="1"/>
</dbReference>
<comment type="caution">
    <text evidence="3">The sequence shown here is derived from an EMBL/GenBank/DDBJ whole genome shotgun (WGS) entry which is preliminary data.</text>
</comment>
<dbReference type="SUPFAM" id="SSF52096">
    <property type="entry name" value="ClpP/crotonase"/>
    <property type="match status" value="1"/>
</dbReference>
<dbReference type="FunFam" id="3.90.226.10:FF:000009">
    <property type="entry name" value="Carnitinyl-CoA dehydratase"/>
    <property type="match status" value="1"/>
</dbReference>
<accession>X1UV49</accession>
<dbReference type="FunFam" id="1.10.12.10:FF:000001">
    <property type="entry name" value="Probable enoyl-CoA hydratase, mitochondrial"/>
    <property type="match status" value="1"/>
</dbReference>
<keyword evidence="2" id="KW-0456">Lyase</keyword>
<dbReference type="AlphaFoldDB" id="X1UV49"/>
<evidence type="ECO:0000256" key="2">
    <source>
        <dbReference type="ARBA" id="ARBA00023239"/>
    </source>
</evidence>
<comment type="similarity">
    <text evidence="1">Belongs to the enoyl-CoA hydratase/isomerase family.</text>
</comment>
<proteinExistence type="inferred from homology"/>
<dbReference type="InterPro" id="IPR018376">
    <property type="entry name" value="Enoyl-CoA_hyd/isom_CS"/>
</dbReference>
<dbReference type="EMBL" id="BARW01025335">
    <property type="protein sequence ID" value="GAJ07452.1"/>
    <property type="molecule type" value="Genomic_DNA"/>
</dbReference>
<dbReference type="GO" id="GO:0016836">
    <property type="term" value="F:hydro-lyase activity"/>
    <property type="evidence" value="ECO:0007669"/>
    <property type="project" value="UniProtKB-ARBA"/>
</dbReference>
<evidence type="ECO:0000256" key="1">
    <source>
        <dbReference type="ARBA" id="ARBA00005254"/>
    </source>
</evidence>
<evidence type="ECO:0000313" key="3">
    <source>
        <dbReference type="EMBL" id="GAJ07452.1"/>
    </source>
</evidence>
<dbReference type="PANTHER" id="PTHR11941">
    <property type="entry name" value="ENOYL-COA HYDRATASE-RELATED"/>
    <property type="match status" value="1"/>
</dbReference>
<dbReference type="InterPro" id="IPR014748">
    <property type="entry name" value="Enoyl-CoA_hydra_C"/>
</dbReference>
<dbReference type="Gene3D" id="3.90.226.10">
    <property type="entry name" value="2-enoyl-CoA Hydratase, Chain A, domain 1"/>
    <property type="match status" value="1"/>
</dbReference>
<dbReference type="PANTHER" id="PTHR11941:SF54">
    <property type="entry name" value="ENOYL-COA HYDRATASE, MITOCHONDRIAL"/>
    <property type="match status" value="1"/>
</dbReference>
<dbReference type="GO" id="GO:0006635">
    <property type="term" value="P:fatty acid beta-oxidation"/>
    <property type="evidence" value="ECO:0007669"/>
    <property type="project" value="TreeGrafter"/>
</dbReference>
<gene>
    <name evidence="3" type="ORF">S12H4_41552</name>
</gene>
<reference evidence="3" key="1">
    <citation type="journal article" date="2014" name="Front. Microbiol.">
        <title>High frequency of phylogenetically diverse reductive dehalogenase-homologous genes in deep subseafloor sedimentary metagenomes.</title>
        <authorList>
            <person name="Kawai M."/>
            <person name="Futagami T."/>
            <person name="Toyoda A."/>
            <person name="Takaki Y."/>
            <person name="Nishi S."/>
            <person name="Hori S."/>
            <person name="Arai W."/>
            <person name="Tsubouchi T."/>
            <person name="Morono Y."/>
            <person name="Uchiyama I."/>
            <person name="Ito T."/>
            <person name="Fujiyama A."/>
            <person name="Inagaki F."/>
            <person name="Takami H."/>
        </authorList>
    </citation>
    <scope>NUCLEOTIDE SEQUENCE</scope>
    <source>
        <strain evidence="3">Expedition CK06-06</strain>
    </source>
</reference>
<organism evidence="3">
    <name type="scientific">marine sediment metagenome</name>
    <dbReference type="NCBI Taxonomy" id="412755"/>
    <lineage>
        <taxon>unclassified sequences</taxon>
        <taxon>metagenomes</taxon>
        <taxon>ecological metagenomes</taxon>
    </lineage>
</organism>
<sequence length="259" mass="28597">VVLYEKKDRIAYITLNRPEVLNAINQETVWALTEAWIDVRDDPDVWAAILTGAGDRAFSAGADLKEKAMLRPKIEAGELPQDMYPPLLPTRGLEVYKPFIAAINGIATGGGLEIALACDIRIAAEHAQLGQREVVQGIMPGWGGTQRLPRFVPFSIAMEILLTGDFISAEEAYRIGLVNKVVPAAELMPAAEAMARRINENGPLAVRAIKEAVYRGMRMPLEDALHLERALAQNLNWTEDAKEGPLAFTQKRKPEYKAR</sequence>
<evidence type="ECO:0008006" key="4">
    <source>
        <dbReference type="Google" id="ProtNLM"/>
    </source>
</evidence>
<dbReference type="PROSITE" id="PS00166">
    <property type="entry name" value="ENOYL_COA_HYDRATASE"/>
    <property type="match status" value="1"/>
</dbReference>
<dbReference type="InterPro" id="IPR029045">
    <property type="entry name" value="ClpP/crotonase-like_dom_sf"/>
</dbReference>